<sequence>MGSVHGASRRAGGWWACLVGVLLVAQAMAGTDDEAAAWRALGQTAQARALIEAWSGEGTLVLVTHQVNITALVGGGVGSGEIVVARPSGDGLDVVGRLR</sequence>
<dbReference type="EMBL" id="PVTM01000002">
    <property type="protein sequence ID" value="PRY72951.1"/>
    <property type="molecule type" value="Genomic_DNA"/>
</dbReference>
<evidence type="ECO:0008006" key="3">
    <source>
        <dbReference type="Google" id="ProtNLM"/>
    </source>
</evidence>
<dbReference type="AlphaFoldDB" id="A0A2T0VR20"/>
<evidence type="ECO:0000313" key="1">
    <source>
        <dbReference type="EMBL" id="PRY72951.1"/>
    </source>
</evidence>
<evidence type="ECO:0000313" key="2">
    <source>
        <dbReference type="Proteomes" id="UP000239896"/>
    </source>
</evidence>
<organism evidence="1 2">
    <name type="scientific">Halomonas ventosae</name>
    <dbReference type="NCBI Taxonomy" id="229007"/>
    <lineage>
        <taxon>Bacteria</taxon>
        <taxon>Pseudomonadati</taxon>
        <taxon>Pseudomonadota</taxon>
        <taxon>Gammaproteobacteria</taxon>
        <taxon>Oceanospirillales</taxon>
        <taxon>Halomonadaceae</taxon>
        <taxon>Halomonas</taxon>
    </lineage>
</organism>
<name>A0A2T0VR20_9GAMM</name>
<accession>A0A2T0VR20</accession>
<reference evidence="1 2" key="1">
    <citation type="submission" date="2018-03" db="EMBL/GenBank/DDBJ databases">
        <title>Comparative analysis of microorganisms from saline springs in Andes Mountain Range, Colombia.</title>
        <authorList>
            <person name="Rubin E."/>
        </authorList>
    </citation>
    <scope>NUCLEOTIDE SEQUENCE [LARGE SCALE GENOMIC DNA]</scope>
    <source>
        <strain evidence="1 2">USBA 854</strain>
    </source>
</reference>
<keyword evidence="2" id="KW-1185">Reference proteome</keyword>
<proteinExistence type="predicted"/>
<protein>
    <recommendedName>
        <fullName evidence="3">Histidine phosphatase superfamily protein (Branch 1)</fullName>
    </recommendedName>
</protein>
<dbReference type="Proteomes" id="UP000239896">
    <property type="component" value="Unassembled WGS sequence"/>
</dbReference>
<dbReference type="RefSeq" id="WP_181243501.1">
    <property type="nucleotide sequence ID" value="NZ_PVTM01000002.1"/>
</dbReference>
<gene>
    <name evidence="1" type="ORF">BCL64_10230</name>
</gene>
<comment type="caution">
    <text evidence="1">The sequence shown here is derived from an EMBL/GenBank/DDBJ whole genome shotgun (WGS) entry which is preliminary data.</text>
</comment>